<organism evidence="2 3">
    <name type="scientific">Streptomyces malaysiensis</name>
    <dbReference type="NCBI Taxonomy" id="92644"/>
    <lineage>
        <taxon>Bacteria</taxon>
        <taxon>Bacillati</taxon>
        <taxon>Actinomycetota</taxon>
        <taxon>Actinomycetes</taxon>
        <taxon>Kitasatosporales</taxon>
        <taxon>Streptomycetaceae</taxon>
        <taxon>Streptomyces</taxon>
        <taxon>Streptomyces violaceusniger group</taxon>
    </lineage>
</organism>
<feature type="compositionally biased region" description="Acidic residues" evidence="1">
    <location>
        <begin position="37"/>
        <end position="46"/>
    </location>
</feature>
<gene>
    <name evidence="2" type="ORF">SMF913_10147</name>
</gene>
<comment type="caution">
    <text evidence="2">The sequence shown here is derived from an EMBL/GenBank/DDBJ whole genome shotgun (WGS) entry which is preliminary data.</text>
</comment>
<keyword evidence="3" id="KW-1185">Reference proteome</keyword>
<dbReference type="EMBL" id="LJIW01000001">
    <property type="protein sequence ID" value="PNG94122.1"/>
    <property type="molecule type" value="Genomic_DNA"/>
</dbReference>
<accession>A0A2J7Z1G5</accession>
<reference evidence="2 3" key="1">
    <citation type="submission" date="2015-09" db="EMBL/GenBank/DDBJ databases">
        <title>Genome sequence, genome mining and natural product profiling of a biocontrol bacterium Streptomyces malaysiensis F913.</title>
        <authorList>
            <person name="Xu Y."/>
            <person name="Wei J."/>
            <person name="Xie J."/>
            <person name="Li T."/>
            <person name="Zhou Z."/>
        </authorList>
    </citation>
    <scope>NUCLEOTIDE SEQUENCE [LARGE SCALE GENOMIC DNA]</scope>
    <source>
        <strain evidence="2 3">F913</strain>
    </source>
</reference>
<evidence type="ECO:0000313" key="2">
    <source>
        <dbReference type="EMBL" id="PNG94122.1"/>
    </source>
</evidence>
<dbReference type="Proteomes" id="UP000236520">
    <property type="component" value="Unassembled WGS sequence"/>
</dbReference>
<protein>
    <submittedName>
        <fullName evidence="2">Uncharacterized protein</fullName>
    </submittedName>
</protein>
<sequence>MEAPLSQASASGTMRSSIDGDLLQHETDDSVVGVQDDLPELGEGAEPDPLVATASDRGG</sequence>
<feature type="region of interest" description="Disordered" evidence="1">
    <location>
        <begin position="1"/>
        <end position="59"/>
    </location>
</feature>
<evidence type="ECO:0000313" key="3">
    <source>
        <dbReference type="Proteomes" id="UP000236520"/>
    </source>
</evidence>
<dbReference type="AlphaFoldDB" id="A0A2J7Z1G5"/>
<feature type="compositionally biased region" description="Polar residues" evidence="1">
    <location>
        <begin position="1"/>
        <end position="16"/>
    </location>
</feature>
<evidence type="ECO:0000256" key="1">
    <source>
        <dbReference type="SAM" id="MobiDB-lite"/>
    </source>
</evidence>
<name>A0A2J7Z1G5_STRMQ</name>
<proteinExistence type="predicted"/>